<dbReference type="EMBL" id="CAJVQB010074716">
    <property type="protein sequence ID" value="CAG8844116.1"/>
    <property type="molecule type" value="Genomic_DNA"/>
</dbReference>
<accession>A0ABN7X0Y2</accession>
<name>A0ABN7X0Y2_GIGMA</name>
<comment type="caution">
    <text evidence="1">The sequence shown here is derived from an EMBL/GenBank/DDBJ whole genome shotgun (WGS) entry which is preliminary data.</text>
</comment>
<dbReference type="Proteomes" id="UP000789901">
    <property type="component" value="Unassembled WGS sequence"/>
</dbReference>
<evidence type="ECO:0000313" key="2">
    <source>
        <dbReference type="Proteomes" id="UP000789901"/>
    </source>
</evidence>
<reference evidence="1 2" key="1">
    <citation type="submission" date="2021-06" db="EMBL/GenBank/DDBJ databases">
        <authorList>
            <person name="Kallberg Y."/>
            <person name="Tangrot J."/>
            <person name="Rosling A."/>
        </authorList>
    </citation>
    <scope>NUCLEOTIDE SEQUENCE [LARGE SCALE GENOMIC DNA]</scope>
    <source>
        <strain evidence="1 2">120-4 pot B 10/14</strain>
    </source>
</reference>
<evidence type="ECO:0000313" key="1">
    <source>
        <dbReference type="EMBL" id="CAG8844116.1"/>
    </source>
</evidence>
<gene>
    <name evidence="1" type="ORF">GMARGA_LOCUS36915</name>
</gene>
<organism evidence="1 2">
    <name type="scientific">Gigaspora margarita</name>
    <dbReference type="NCBI Taxonomy" id="4874"/>
    <lineage>
        <taxon>Eukaryota</taxon>
        <taxon>Fungi</taxon>
        <taxon>Fungi incertae sedis</taxon>
        <taxon>Mucoromycota</taxon>
        <taxon>Glomeromycotina</taxon>
        <taxon>Glomeromycetes</taxon>
        <taxon>Diversisporales</taxon>
        <taxon>Gigasporaceae</taxon>
        <taxon>Gigaspora</taxon>
    </lineage>
</organism>
<keyword evidence="2" id="KW-1185">Reference proteome</keyword>
<proteinExistence type="predicted"/>
<protein>
    <submittedName>
        <fullName evidence="1">13212_t:CDS:1</fullName>
    </submittedName>
</protein>
<sequence>DPFDDWLSVDTFIHQYCLEHGFGYQIFCNDKDPDNPFITYYKSFRCSSSGTYKAQKSIDQNSHRLCDSHNHKLNPIQIANIISRYRRLSDEMIKKLKFLTSYVYNTIYKNCNSRNEIISDSGLFLNALIEKVHDTDWKVFVWHTSDEHRLSALVEDEIVSTYKWILQCLMKATGLINAAAQYCKLIDLKDQYMTIGLPHISSQFFSSVDAVLVQFLTPPVLLWQRFQISQSFTYEEDVLNEPQATLQSLLSSTEFKKIIKTWRIHCIDGLSSKENLVALFANGTHICACMKTITKGIICQHFWRVMLYSHFARFHISIIPSRWYKDNIHTKLDFNVKNSPVLSVLESPSNTKTAINIALENNKDAKLVQLLKDFIAASQKEHEDNIDEAKE</sequence>
<feature type="non-terminal residue" evidence="1">
    <location>
        <position position="391"/>
    </location>
</feature>
<feature type="non-terminal residue" evidence="1">
    <location>
        <position position="1"/>
    </location>
</feature>